<keyword evidence="3" id="KW-1185">Reference proteome</keyword>
<evidence type="ECO:0000256" key="1">
    <source>
        <dbReference type="SAM" id="MobiDB-lite"/>
    </source>
</evidence>
<accession>A0A0C9TTP8</accession>
<dbReference type="AlphaFoldDB" id="A0A0C9TTP8"/>
<evidence type="ECO:0000313" key="2">
    <source>
        <dbReference type="EMBL" id="KIJ11167.1"/>
    </source>
</evidence>
<feature type="region of interest" description="Disordered" evidence="1">
    <location>
        <begin position="1"/>
        <end position="20"/>
    </location>
</feature>
<feature type="compositionally biased region" description="Polar residues" evidence="1">
    <location>
        <begin position="26"/>
        <end position="47"/>
    </location>
</feature>
<feature type="compositionally biased region" description="Pro residues" evidence="1">
    <location>
        <begin position="49"/>
        <end position="60"/>
    </location>
</feature>
<evidence type="ECO:0000313" key="3">
    <source>
        <dbReference type="Proteomes" id="UP000053647"/>
    </source>
</evidence>
<dbReference type="Proteomes" id="UP000053647">
    <property type="component" value="Unassembled WGS sequence"/>
</dbReference>
<reference evidence="3" key="2">
    <citation type="submission" date="2015-01" db="EMBL/GenBank/DDBJ databases">
        <title>Evolutionary Origins and Diversification of the Mycorrhizal Mutualists.</title>
        <authorList>
            <consortium name="DOE Joint Genome Institute"/>
            <consortium name="Mycorrhizal Genomics Consortium"/>
            <person name="Kohler A."/>
            <person name="Kuo A."/>
            <person name="Nagy L.G."/>
            <person name="Floudas D."/>
            <person name="Copeland A."/>
            <person name="Barry K.W."/>
            <person name="Cichocki N."/>
            <person name="Veneault-Fourrey C."/>
            <person name="LaButti K."/>
            <person name="Lindquist E.A."/>
            <person name="Lipzen A."/>
            <person name="Lundell T."/>
            <person name="Morin E."/>
            <person name="Murat C."/>
            <person name="Riley R."/>
            <person name="Ohm R."/>
            <person name="Sun H."/>
            <person name="Tunlid A."/>
            <person name="Henrissat B."/>
            <person name="Grigoriev I.V."/>
            <person name="Hibbett D.S."/>
            <person name="Martin F."/>
        </authorList>
    </citation>
    <scope>NUCLEOTIDE SEQUENCE [LARGE SCALE GENOMIC DNA]</scope>
    <source>
        <strain evidence="3">ATCC 200175</strain>
    </source>
</reference>
<organism evidence="2 3">
    <name type="scientific">Paxillus involutus ATCC 200175</name>
    <dbReference type="NCBI Taxonomy" id="664439"/>
    <lineage>
        <taxon>Eukaryota</taxon>
        <taxon>Fungi</taxon>
        <taxon>Dikarya</taxon>
        <taxon>Basidiomycota</taxon>
        <taxon>Agaricomycotina</taxon>
        <taxon>Agaricomycetes</taxon>
        <taxon>Agaricomycetidae</taxon>
        <taxon>Boletales</taxon>
        <taxon>Paxilineae</taxon>
        <taxon>Paxillaceae</taxon>
        <taxon>Paxillus</taxon>
    </lineage>
</organism>
<gene>
    <name evidence="2" type="ORF">PAXINDRAFT_171863</name>
</gene>
<dbReference type="OrthoDB" id="2789810at2759"/>
<dbReference type="EMBL" id="KN819385">
    <property type="protein sequence ID" value="KIJ11167.1"/>
    <property type="molecule type" value="Genomic_DNA"/>
</dbReference>
<proteinExistence type="predicted"/>
<name>A0A0C9TTP8_PAXIN</name>
<protein>
    <recommendedName>
        <fullName evidence="4">F-box domain-containing protein</fullName>
    </recommendedName>
</protein>
<feature type="region of interest" description="Disordered" evidence="1">
    <location>
        <begin position="26"/>
        <end position="60"/>
    </location>
</feature>
<evidence type="ECO:0008006" key="4">
    <source>
        <dbReference type="Google" id="ProtNLM"/>
    </source>
</evidence>
<reference evidence="2 3" key="1">
    <citation type="submission" date="2014-06" db="EMBL/GenBank/DDBJ databases">
        <authorList>
            <consortium name="DOE Joint Genome Institute"/>
            <person name="Kuo A."/>
            <person name="Kohler A."/>
            <person name="Nagy L.G."/>
            <person name="Floudas D."/>
            <person name="Copeland A."/>
            <person name="Barry K.W."/>
            <person name="Cichocki N."/>
            <person name="Veneault-Fourrey C."/>
            <person name="LaButti K."/>
            <person name="Lindquist E.A."/>
            <person name="Lipzen A."/>
            <person name="Lundell T."/>
            <person name="Morin E."/>
            <person name="Murat C."/>
            <person name="Sun H."/>
            <person name="Tunlid A."/>
            <person name="Henrissat B."/>
            <person name="Grigoriev I.V."/>
            <person name="Hibbett D.S."/>
            <person name="Martin F."/>
            <person name="Nordberg H.P."/>
            <person name="Cantor M.N."/>
            <person name="Hua S.X."/>
        </authorList>
    </citation>
    <scope>NUCLEOTIDE SEQUENCE [LARGE SCALE GENOMIC DNA]</scope>
    <source>
        <strain evidence="2 3">ATCC 200175</strain>
    </source>
</reference>
<dbReference type="HOGENOM" id="CLU_036316_1_0_1"/>
<sequence>MAIVLTQPQPSAPHLHPSPLISSKPLLTSSNCPHDTSSSPRVLSLTSIAPPPKSRPPPLPTELHLQIINSIASRIPHTPSRDEPYDPTDLEALCTCSLVCKLWMNIARVGIWAGVRLSGRRKSMAFVKLLEAYACEAEDGRSRMHMPSFGFYVVHLSVRETRGNAWDPKWLNDALPTLAAHLPRVHILEMERVTWEYLSARSRAACLKAFKHATTLTLRGFAFHTSRDMCNFLTEFGDLKVLTLDGVHCAKMNTPRWFLDCSVDGERAVKSPSRMLEEVGVRGAPMGPILEWILASFEYQKEERKRGHGIKSIRLGGVGVGEADIIGKFLRGVGESLRKVHIGFDTDFIETGDRLVSQIDLAQNTNLEEFHIFGLVVPSPPPIDPFEQDPTPPQRTLTHLTSLLSQIRSPMRVLSLALYPADLRAISTIDFEGLAGVFEKPMWSKLDEVRVVISNKGEYGLGRAAIERLDALNERGVLKVNVGFDEREVL</sequence>